<protein>
    <recommendedName>
        <fullName evidence="5">Secreted protein</fullName>
    </recommendedName>
</protein>
<keyword evidence="4" id="KW-1185">Reference proteome</keyword>
<feature type="signal peptide" evidence="2">
    <location>
        <begin position="1"/>
        <end position="24"/>
    </location>
</feature>
<feature type="region of interest" description="Disordered" evidence="1">
    <location>
        <begin position="98"/>
        <end position="125"/>
    </location>
</feature>
<reference evidence="3 4" key="1">
    <citation type="submission" date="2011-08" db="EMBL/GenBank/DDBJ databases">
        <authorList>
            <person name="Lin Y."/>
            <person name="Hao X."/>
            <person name="Johnstone L."/>
            <person name="Miller S.J."/>
            <person name="Wei G."/>
            <person name="Rensing C."/>
        </authorList>
    </citation>
    <scope>NUCLEOTIDE SEQUENCE [LARGE SCALE GENOMIC DNA]</scope>
    <source>
        <strain evidence="3 4">K42</strain>
    </source>
</reference>
<dbReference type="Proteomes" id="UP000004217">
    <property type="component" value="Unassembled WGS sequence"/>
</dbReference>
<proteinExistence type="predicted"/>
<keyword evidence="2" id="KW-0732">Signal</keyword>
<name>G2GPR6_9ACTN</name>
<accession>G2GPR6</accession>
<dbReference type="AlphaFoldDB" id="G2GPR6"/>
<evidence type="ECO:0000313" key="4">
    <source>
        <dbReference type="Proteomes" id="UP000004217"/>
    </source>
</evidence>
<evidence type="ECO:0000256" key="2">
    <source>
        <dbReference type="SAM" id="SignalP"/>
    </source>
</evidence>
<feature type="non-terminal residue" evidence="3">
    <location>
        <position position="125"/>
    </location>
</feature>
<gene>
    <name evidence="3" type="ORF">SZN_37651</name>
</gene>
<dbReference type="EMBL" id="AGBF01000422">
    <property type="protein sequence ID" value="EGX54500.1"/>
    <property type="molecule type" value="Genomic_DNA"/>
</dbReference>
<evidence type="ECO:0000256" key="1">
    <source>
        <dbReference type="SAM" id="MobiDB-lite"/>
    </source>
</evidence>
<sequence length="125" mass="11912">MRRTARALSVAALAGVALGTPAQAAGSDPAAEVSPGTVAPGGSVSVSVTCDGADGTAPATLEAVSQAFEDGTVELQRASGADGAGGAPVYRGTARISPAENFEGDPDAAGPRSAWTADGTCPAAA</sequence>
<feature type="chain" id="PRO_5003430516" description="Secreted protein" evidence="2">
    <location>
        <begin position="25"/>
        <end position="125"/>
    </location>
</feature>
<organism evidence="3 4">
    <name type="scientific">Streptomyces zinciresistens K42</name>
    <dbReference type="NCBI Taxonomy" id="700597"/>
    <lineage>
        <taxon>Bacteria</taxon>
        <taxon>Bacillati</taxon>
        <taxon>Actinomycetota</taxon>
        <taxon>Actinomycetes</taxon>
        <taxon>Kitasatosporales</taxon>
        <taxon>Streptomycetaceae</taxon>
        <taxon>Streptomyces</taxon>
    </lineage>
</organism>
<comment type="caution">
    <text evidence="3">The sequence shown here is derived from an EMBL/GenBank/DDBJ whole genome shotgun (WGS) entry which is preliminary data.</text>
</comment>
<evidence type="ECO:0008006" key="5">
    <source>
        <dbReference type="Google" id="ProtNLM"/>
    </source>
</evidence>
<evidence type="ECO:0000313" key="3">
    <source>
        <dbReference type="EMBL" id="EGX54500.1"/>
    </source>
</evidence>